<proteinExistence type="predicted"/>
<dbReference type="RefSeq" id="WP_013165627.1">
    <property type="nucleotide sequence ID" value="NC_014217.1"/>
</dbReference>
<sequence length="90" mass="10485">MKKTEETARELCRLDLLRIGLPEEEVRPLVGRFWPVLANEIRQGIVVGEWPFSEPEIQNLSKEYRALLNRWLPAKEQQVSDFPEPITGRA</sequence>
<dbReference type="EMBL" id="CP002026">
    <property type="protein sequence ID" value="ADH88122.1"/>
    <property type="molecule type" value="Genomic_DNA"/>
</dbReference>
<organism evidence="1 2">
    <name type="scientific">Ancylobacter novellus (strain ATCC 8093 / DSM 506 / JCM 20403 / CCM 1077 / IAM 12100 / NBRC 12443 / NCIMB 10456)</name>
    <name type="common">Starkeya novella</name>
    <dbReference type="NCBI Taxonomy" id="639283"/>
    <lineage>
        <taxon>Bacteria</taxon>
        <taxon>Pseudomonadati</taxon>
        <taxon>Pseudomonadota</taxon>
        <taxon>Alphaproteobacteria</taxon>
        <taxon>Hyphomicrobiales</taxon>
        <taxon>Xanthobacteraceae</taxon>
        <taxon>Ancylobacter</taxon>
    </lineage>
</organism>
<evidence type="ECO:0000313" key="2">
    <source>
        <dbReference type="Proteomes" id="UP000006633"/>
    </source>
</evidence>
<gene>
    <name evidence="1" type="ordered locus">Snov_0794</name>
</gene>
<dbReference type="AlphaFoldDB" id="D7A5J8"/>
<dbReference type="HOGENOM" id="CLU_188475_0_0_5"/>
<keyword evidence="2" id="KW-1185">Reference proteome</keyword>
<accession>D7A5J8</accession>
<reference evidence="1 2" key="1">
    <citation type="journal article" date="2012" name="Stand. Genomic Sci.">
        <title>Complete genome sequence of the facultatively chemolithoautotrophic and methylotrophic alpha Proteobacterium Starkeya novella type strain (ATCC 8093(T)).</title>
        <authorList>
            <person name="Kappler U."/>
            <person name="Davenport K."/>
            <person name="Beatson S."/>
            <person name="Lucas S."/>
            <person name="Lapidus A."/>
            <person name="Copeland A."/>
            <person name="Berry K.W."/>
            <person name="Glavina Del Rio T."/>
            <person name="Hammon N."/>
            <person name="Dalin E."/>
            <person name="Tice H."/>
            <person name="Pitluck S."/>
            <person name="Richardson P."/>
            <person name="Bruce D."/>
            <person name="Goodwin L.A."/>
            <person name="Han C."/>
            <person name="Tapia R."/>
            <person name="Detter J.C."/>
            <person name="Chang Y.J."/>
            <person name="Jeffries C.D."/>
            <person name="Land M."/>
            <person name="Hauser L."/>
            <person name="Kyrpides N.C."/>
            <person name="Goker M."/>
            <person name="Ivanova N."/>
            <person name="Klenk H.P."/>
            <person name="Woyke T."/>
        </authorList>
    </citation>
    <scope>NUCLEOTIDE SEQUENCE [LARGE SCALE GENOMIC DNA]</scope>
    <source>
        <strain evidence="2">ATCC 8093 / DSM 506 / JCM 20403 / CCM 1077 / IAM 12100 / NBRC 12443 / NCIMB 10456</strain>
    </source>
</reference>
<evidence type="ECO:0000313" key="1">
    <source>
        <dbReference type="EMBL" id="ADH88122.1"/>
    </source>
</evidence>
<protein>
    <submittedName>
        <fullName evidence="1">Uncharacterized protein</fullName>
    </submittedName>
</protein>
<dbReference type="Proteomes" id="UP000006633">
    <property type="component" value="Chromosome"/>
</dbReference>
<dbReference type="KEGG" id="sno:Snov_0794"/>
<name>D7A5J8_ANCN5</name>